<comment type="subcellular location">
    <subcellularLocation>
        <location evidence="2 13">Cell membrane</location>
        <topology evidence="2 13">Multi-pass membrane protein</topology>
    </subcellularLocation>
</comment>
<keyword evidence="11 14" id="KW-0472">Membrane</keyword>
<evidence type="ECO:0000256" key="13">
    <source>
        <dbReference type="RuleBase" id="RU003943"/>
    </source>
</evidence>
<evidence type="ECO:0000256" key="2">
    <source>
        <dbReference type="ARBA" id="ARBA00004651"/>
    </source>
</evidence>
<keyword evidence="9 14" id="KW-1133">Transmembrane helix</keyword>
<dbReference type="PANTHER" id="PTHR30477">
    <property type="entry name" value="ABC-TRANSPORTER METAL-BINDING PROTEIN"/>
    <property type="match status" value="1"/>
</dbReference>
<dbReference type="GO" id="GO:0043190">
    <property type="term" value="C:ATP-binding cassette (ABC) transporter complex"/>
    <property type="evidence" value="ECO:0007669"/>
    <property type="project" value="InterPro"/>
</dbReference>
<dbReference type="RefSeq" id="WP_165600678.1">
    <property type="nucleotide sequence ID" value="NZ_SORZ01000002.1"/>
</dbReference>
<feature type="transmembrane region" description="Helical" evidence="14">
    <location>
        <begin position="175"/>
        <end position="200"/>
    </location>
</feature>
<keyword evidence="5" id="KW-1003">Cell membrane</keyword>
<keyword evidence="4 13" id="KW-0813">Transport</keyword>
<dbReference type="Gene3D" id="1.10.3470.10">
    <property type="entry name" value="ABC transporter involved in vitamin B12 uptake, BtuC"/>
    <property type="match status" value="1"/>
</dbReference>
<dbReference type="PANTHER" id="PTHR30477:SF23">
    <property type="entry name" value="HIGH-AFFINITY ZINC UPTAKE SYSTEM MEMBRANE PROTEIN ZNUB"/>
    <property type="match status" value="1"/>
</dbReference>
<dbReference type="AlphaFoldDB" id="A0A506UKY8"/>
<accession>A0A506UKY8</accession>
<evidence type="ECO:0000256" key="9">
    <source>
        <dbReference type="ARBA" id="ARBA00022989"/>
    </source>
</evidence>
<keyword evidence="6 13" id="KW-0812">Transmembrane</keyword>
<feature type="transmembrane region" description="Helical" evidence="14">
    <location>
        <begin position="136"/>
        <end position="155"/>
    </location>
</feature>
<evidence type="ECO:0000256" key="10">
    <source>
        <dbReference type="ARBA" id="ARBA00023065"/>
    </source>
</evidence>
<evidence type="ECO:0000256" key="7">
    <source>
        <dbReference type="ARBA" id="ARBA00022833"/>
    </source>
</evidence>
<dbReference type="EMBL" id="SORZ01000002">
    <property type="protein sequence ID" value="TPW33985.1"/>
    <property type="molecule type" value="Genomic_DNA"/>
</dbReference>
<dbReference type="GO" id="GO:0055085">
    <property type="term" value="P:transmembrane transport"/>
    <property type="evidence" value="ECO:0007669"/>
    <property type="project" value="InterPro"/>
</dbReference>
<comment type="similarity">
    <text evidence="3 13">Belongs to the ABC-3 integral membrane protein family.</text>
</comment>
<feature type="transmembrane region" description="Helical" evidence="14">
    <location>
        <begin position="6"/>
        <end position="29"/>
    </location>
</feature>
<dbReference type="InterPro" id="IPR001626">
    <property type="entry name" value="ABC_TroCD"/>
</dbReference>
<keyword evidence="8" id="KW-0864">Zinc transport</keyword>
<evidence type="ECO:0000256" key="1">
    <source>
        <dbReference type="ARBA" id="ARBA00002313"/>
    </source>
</evidence>
<keyword evidence="10" id="KW-0406">Ion transport</keyword>
<feature type="transmembrane region" description="Helical" evidence="14">
    <location>
        <begin position="246"/>
        <end position="264"/>
    </location>
</feature>
<evidence type="ECO:0000256" key="11">
    <source>
        <dbReference type="ARBA" id="ARBA00023136"/>
    </source>
</evidence>
<evidence type="ECO:0000256" key="5">
    <source>
        <dbReference type="ARBA" id="ARBA00022475"/>
    </source>
</evidence>
<gene>
    <name evidence="15" type="ORF">E3202_05300</name>
</gene>
<evidence type="ECO:0000256" key="6">
    <source>
        <dbReference type="ARBA" id="ARBA00022692"/>
    </source>
</evidence>
<dbReference type="Pfam" id="PF00950">
    <property type="entry name" value="ABC-3"/>
    <property type="match status" value="1"/>
</dbReference>
<dbReference type="GO" id="GO:0010043">
    <property type="term" value="P:response to zinc ion"/>
    <property type="evidence" value="ECO:0007669"/>
    <property type="project" value="TreeGrafter"/>
</dbReference>
<evidence type="ECO:0000256" key="8">
    <source>
        <dbReference type="ARBA" id="ARBA00022906"/>
    </source>
</evidence>
<proteinExistence type="inferred from homology"/>
<sequence>MFAYDFMRYAFLGCLLVALIAAPTGWFLLLRRQAFAAHALPHIGFSGAAAAVWLGVAPLEGMLAATLLAGLFMAWESQTPHDTFQLVQRETMTGLVLAASLGVGLWCLHEANGATNRATTLLFGDILGITPRDLEVLGSVGGVCALLLALMWRPLLFASLAPELAAARGVNMRLVTLGFMTLAALASAACSVVAGALLAFSLMIGPAAAALRLELPPIRGILFSLGTALVLSWGGLMLSWWTDAPVAFWISVGAVLLYMIACLVRRWRAA</sequence>
<evidence type="ECO:0000256" key="4">
    <source>
        <dbReference type="ARBA" id="ARBA00022448"/>
    </source>
</evidence>
<evidence type="ECO:0000313" key="15">
    <source>
        <dbReference type="EMBL" id="TPW33985.1"/>
    </source>
</evidence>
<name>A0A506UKY8_9PROT</name>
<evidence type="ECO:0000256" key="14">
    <source>
        <dbReference type="SAM" id="Phobius"/>
    </source>
</evidence>
<comment type="function">
    <text evidence="1">Involved in the high-affinity zinc uptake transport system.</text>
</comment>
<organism evidence="15 16">
    <name type="scientific">Oecophyllibacter saccharovorans</name>
    <dbReference type="NCBI Taxonomy" id="2558360"/>
    <lineage>
        <taxon>Bacteria</taxon>
        <taxon>Pseudomonadati</taxon>
        <taxon>Pseudomonadota</taxon>
        <taxon>Alphaproteobacteria</taxon>
        <taxon>Acetobacterales</taxon>
        <taxon>Acetobacteraceae</taxon>
        <taxon>Oecophyllibacter</taxon>
    </lineage>
</organism>
<feature type="transmembrane region" description="Helical" evidence="14">
    <location>
        <begin position="221"/>
        <end position="240"/>
    </location>
</feature>
<evidence type="ECO:0000313" key="16">
    <source>
        <dbReference type="Proteomes" id="UP000315037"/>
    </source>
</evidence>
<keyword evidence="7" id="KW-0862">Zinc</keyword>
<dbReference type="InterPro" id="IPR037294">
    <property type="entry name" value="ABC_BtuC-like"/>
</dbReference>
<dbReference type="SUPFAM" id="SSF81345">
    <property type="entry name" value="ABC transporter involved in vitamin B12 uptake, BtuC"/>
    <property type="match status" value="1"/>
</dbReference>
<feature type="transmembrane region" description="Helical" evidence="14">
    <location>
        <begin position="50"/>
        <end position="75"/>
    </location>
</feature>
<dbReference type="GO" id="GO:0006829">
    <property type="term" value="P:zinc ion transport"/>
    <property type="evidence" value="ECO:0007669"/>
    <property type="project" value="UniProtKB-KW"/>
</dbReference>
<evidence type="ECO:0000256" key="12">
    <source>
        <dbReference type="ARBA" id="ARBA00040080"/>
    </source>
</evidence>
<keyword evidence="16" id="KW-1185">Reference proteome</keyword>
<reference evidence="15 16" key="1">
    <citation type="submission" date="2019-03" db="EMBL/GenBank/DDBJ databases">
        <title>The complete genome sequence of Neokomagataea sp. Jb2 NBRC113641.</title>
        <authorList>
            <person name="Chua K.-O."/>
            <person name="Chan K.-G."/>
            <person name="See-Too W.-S."/>
        </authorList>
    </citation>
    <scope>NUCLEOTIDE SEQUENCE [LARGE SCALE GENOMIC DNA]</scope>
    <source>
        <strain evidence="15 16">Jb2</strain>
    </source>
</reference>
<comment type="caution">
    <text evidence="15">The sequence shown here is derived from an EMBL/GenBank/DDBJ whole genome shotgun (WGS) entry which is preliminary data.</text>
</comment>
<evidence type="ECO:0000256" key="3">
    <source>
        <dbReference type="ARBA" id="ARBA00008034"/>
    </source>
</evidence>
<dbReference type="Proteomes" id="UP000315037">
    <property type="component" value="Unassembled WGS sequence"/>
</dbReference>
<protein>
    <recommendedName>
        <fullName evidence="12">High-affinity zinc uptake system membrane protein ZnuB</fullName>
    </recommendedName>
</protein>